<reference evidence="2" key="1">
    <citation type="submission" date="2020-11" db="EMBL/GenBank/DDBJ databases">
        <title>Adaptations for nitrogen fixation in a non-lichenized fungal sporocarp promotes dispersal by wood-feeding termites.</title>
        <authorList>
            <consortium name="DOE Joint Genome Institute"/>
            <person name="Koch R.A."/>
            <person name="Yoon G."/>
            <person name="Arayal U."/>
            <person name="Lail K."/>
            <person name="Amirebrahimi M."/>
            <person name="Labutti K."/>
            <person name="Lipzen A."/>
            <person name="Riley R."/>
            <person name="Barry K."/>
            <person name="Henrissat B."/>
            <person name="Grigoriev I.V."/>
            <person name="Herr J.R."/>
            <person name="Aime M.C."/>
        </authorList>
    </citation>
    <scope>NUCLEOTIDE SEQUENCE</scope>
    <source>
        <strain evidence="2">MCA 3950</strain>
    </source>
</reference>
<evidence type="ECO:0000313" key="2">
    <source>
        <dbReference type="EMBL" id="KAG7441143.1"/>
    </source>
</evidence>
<dbReference type="OrthoDB" id="3270019at2759"/>
<comment type="caution">
    <text evidence="2">The sequence shown here is derived from an EMBL/GenBank/DDBJ whole genome shotgun (WGS) entry which is preliminary data.</text>
</comment>
<gene>
    <name evidence="2" type="ORF">BT62DRAFT_1011944</name>
</gene>
<sequence length="643" mass="70513">MSTTGVLSLLDRPKSDQSLARAVSIIIKSPAPFTILPFDVYAKFRYNDPGLTFEHIQSIEHLACFGWPMVNGANSLAGFFLRWDAAIHQLMLDKKNLSMPIAQDNKQAICSRPVLLLDFLVALLQPDSRVGGETFEEAFKDGYVCFTYFGCAGSPDAINSGSAFAVFIHDIAWQCSSGHPIIDIFLLLIVPKDLAAHRGFNVDQLPLEKFHHSGIFVSIKDKDEDVDVPYVAILMQLGIIGKRPKTPAPLEPSTTPTDRGSSTETTDTPSRVTSHPKSQPERKAKKASEAHPRYTIVISGCSPSVYKDASFQGDNLRSLRLLKNMKPFLSLGPEYSDWAPGLPGVGVAQNLEMHLTLEITYALHRSSVSYAIVLTGCDMGNPSILEQYPSPPLSHSDRSSACAARRLLYVLACDRDGISPIKAVTLRGLLASCTASQNMSKMKTAITLAEFFFVLLPYTTHRNDEFELLCHPDDKIQYGTPSVEAGASSYNALSPQSPPYGHPALLGKPLEKASNHPCEHPEYPMDADAVLDSKHIIDEVQNILHLFSQHEGNSPVTRSISSGPSKFPYMCSVEVFRKPPTRHLPSGRAFLVVRQVQDAEIQSQRACNGAERGIDESCLASAKFKASKDQEEHEKAGSVPSSY</sequence>
<accession>A0A9P7VID6</accession>
<dbReference type="EMBL" id="MU250563">
    <property type="protein sequence ID" value="KAG7441143.1"/>
    <property type="molecule type" value="Genomic_DNA"/>
</dbReference>
<protein>
    <submittedName>
        <fullName evidence="2">Uncharacterized protein</fullName>
    </submittedName>
</protein>
<organism evidence="2 3">
    <name type="scientific">Guyanagaster necrorhizus</name>
    <dbReference type="NCBI Taxonomy" id="856835"/>
    <lineage>
        <taxon>Eukaryota</taxon>
        <taxon>Fungi</taxon>
        <taxon>Dikarya</taxon>
        <taxon>Basidiomycota</taxon>
        <taxon>Agaricomycotina</taxon>
        <taxon>Agaricomycetes</taxon>
        <taxon>Agaricomycetidae</taxon>
        <taxon>Agaricales</taxon>
        <taxon>Marasmiineae</taxon>
        <taxon>Physalacriaceae</taxon>
        <taxon>Guyanagaster</taxon>
    </lineage>
</organism>
<feature type="region of interest" description="Disordered" evidence="1">
    <location>
        <begin position="245"/>
        <end position="290"/>
    </location>
</feature>
<dbReference type="RefSeq" id="XP_043034643.1">
    <property type="nucleotide sequence ID" value="XM_043177844.1"/>
</dbReference>
<feature type="compositionally biased region" description="Basic and acidic residues" evidence="1">
    <location>
        <begin position="278"/>
        <end position="290"/>
    </location>
</feature>
<feature type="compositionally biased region" description="Polar residues" evidence="1">
    <location>
        <begin position="252"/>
        <end position="277"/>
    </location>
</feature>
<keyword evidence="3" id="KW-1185">Reference proteome</keyword>
<proteinExistence type="predicted"/>
<evidence type="ECO:0000256" key="1">
    <source>
        <dbReference type="SAM" id="MobiDB-lite"/>
    </source>
</evidence>
<dbReference type="GeneID" id="66100131"/>
<dbReference type="Proteomes" id="UP000812287">
    <property type="component" value="Unassembled WGS sequence"/>
</dbReference>
<evidence type="ECO:0000313" key="3">
    <source>
        <dbReference type="Proteomes" id="UP000812287"/>
    </source>
</evidence>
<dbReference type="AlphaFoldDB" id="A0A9P7VID6"/>
<name>A0A9P7VID6_9AGAR</name>